<dbReference type="Gene3D" id="1.10.10.10">
    <property type="entry name" value="Winged helix-like DNA-binding domain superfamily/Winged helix DNA-binding domain"/>
    <property type="match status" value="1"/>
</dbReference>
<dbReference type="EMBL" id="JYJB01000010">
    <property type="protein sequence ID" value="KJL46559.1"/>
    <property type="molecule type" value="Genomic_DNA"/>
</dbReference>
<dbReference type="PATRIC" id="fig|273678.4.peg.3190"/>
<accession>A0A0M2HIL8</accession>
<evidence type="ECO:0000256" key="3">
    <source>
        <dbReference type="ARBA" id="ARBA00023082"/>
    </source>
</evidence>
<sequence length="194" mass="21856">MEKRSDEEIWRRMLDGDARAFGVIWDRHRDRVLRSLISLGSVQADAEDLSAMTFLELWRRRLHVRFVDASLLPWLLVTAHNVHRNAARARRRYHALLARLPIAAHAPDPADLVPDSTPRAQAVREVLRVARPVDRALLELTALDGLTVREASQALGIGESAAKMRLSRLRRRMSDAAEPARVADSAPILEGEIT</sequence>
<dbReference type="GO" id="GO:0006352">
    <property type="term" value="P:DNA-templated transcription initiation"/>
    <property type="evidence" value="ECO:0007669"/>
    <property type="project" value="InterPro"/>
</dbReference>
<dbReference type="PANTHER" id="PTHR43133:SF25">
    <property type="entry name" value="RNA POLYMERASE SIGMA FACTOR RFAY-RELATED"/>
    <property type="match status" value="1"/>
</dbReference>
<keyword evidence="3" id="KW-0731">Sigma factor</keyword>
<dbReference type="AlphaFoldDB" id="A0A0M2HIL8"/>
<dbReference type="Proteomes" id="UP000033900">
    <property type="component" value="Unassembled WGS sequence"/>
</dbReference>
<evidence type="ECO:0000259" key="5">
    <source>
        <dbReference type="Pfam" id="PF08281"/>
    </source>
</evidence>
<dbReference type="STRING" id="273678.RS84_03195"/>
<evidence type="ECO:0000256" key="4">
    <source>
        <dbReference type="ARBA" id="ARBA00023163"/>
    </source>
</evidence>
<keyword evidence="7" id="KW-1185">Reference proteome</keyword>
<dbReference type="InterPro" id="IPR036388">
    <property type="entry name" value="WH-like_DNA-bd_sf"/>
</dbReference>
<dbReference type="Pfam" id="PF08281">
    <property type="entry name" value="Sigma70_r4_2"/>
    <property type="match status" value="1"/>
</dbReference>
<keyword evidence="2" id="KW-0805">Transcription regulation</keyword>
<evidence type="ECO:0000256" key="2">
    <source>
        <dbReference type="ARBA" id="ARBA00023015"/>
    </source>
</evidence>
<dbReference type="InterPro" id="IPR013325">
    <property type="entry name" value="RNA_pol_sigma_r2"/>
</dbReference>
<dbReference type="InterPro" id="IPR039425">
    <property type="entry name" value="RNA_pol_sigma-70-like"/>
</dbReference>
<feature type="domain" description="RNA polymerase sigma factor 70 region 4 type 2" evidence="5">
    <location>
        <begin position="132"/>
        <end position="173"/>
    </location>
</feature>
<name>A0A0M2HIL8_9MICO</name>
<organism evidence="6 7">
    <name type="scientific">Microbacterium hydrocarbonoxydans</name>
    <dbReference type="NCBI Taxonomy" id="273678"/>
    <lineage>
        <taxon>Bacteria</taxon>
        <taxon>Bacillati</taxon>
        <taxon>Actinomycetota</taxon>
        <taxon>Actinomycetes</taxon>
        <taxon>Micrococcales</taxon>
        <taxon>Microbacteriaceae</taxon>
        <taxon>Microbacterium</taxon>
    </lineage>
</organism>
<dbReference type="InterPro" id="IPR013324">
    <property type="entry name" value="RNA_pol_sigma_r3/r4-like"/>
</dbReference>
<dbReference type="Gene3D" id="1.10.1740.10">
    <property type="match status" value="1"/>
</dbReference>
<dbReference type="RefSeq" id="WP_045258725.1">
    <property type="nucleotide sequence ID" value="NZ_JYJB01000010.1"/>
</dbReference>
<dbReference type="OrthoDB" id="3747638at2"/>
<dbReference type="SUPFAM" id="SSF88946">
    <property type="entry name" value="Sigma2 domain of RNA polymerase sigma factors"/>
    <property type="match status" value="1"/>
</dbReference>
<dbReference type="PANTHER" id="PTHR43133">
    <property type="entry name" value="RNA POLYMERASE ECF-TYPE SIGMA FACTO"/>
    <property type="match status" value="1"/>
</dbReference>
<evidence type="ECO:0000313" key="7">
    <source>
        <dbReference type="Proteomes" id="UP000033900"/>
    </source>
</evidence>
<proteinExistence type="inferred from homology"/>
<evidence type="ECO:0000256" key="1">
    <source>
        <dbReference type="ARBA" id="ARBA00010641"/>
    </source>
</evidence>
<reference evidence="6 7" key="1">
    <citation type="submission" date="2015-02" db="EMBL/GenBank/DDBJ databases">
        <title>Draft genome sequences of ten Microbacterium spp. with emphasis on heavy metal contaminated environments.</title>
        <authorList>
            <person name="Corretto E."/>
        </authorList>
    </citation>
    <scope>NUCLEOTIDE SEQUENCE [LARGE SCALE GENOMIC DNA]</scope>
    <source>
        <strain evidence="6 7">SA35</strain>
    </source>
</reference>
<dbReference type="GO" id="GO:0003677">
    <property type="term" value="F:DNA binding"/>
    <property type="evidence" value="ECO:0007669"/>
    <property type="project" value="InterPro"/>
</dbReference>
<comment type="caution">
    <text evidence="6">The sequence shown here is derived from an EMBL/GenBank/DDBJ whole genome shotgun (WGS) entry which is preliminary data.</text>
</comment>
<dbReference type="InterPro" id="IPR013249">
    <property type="entry name" value="RNA_pol_sigma70_r4_t2"/>
</dbReference>
<dbReference type="GO" id="GO:0016987">
    <property type="term" value="F:sigma factor activity"/>
    <property type="evidence" value="ECO:0007669"/>
    <property type="project" value="UniProtKB-KW"/>
</dbReference>
<keyword evidence="4" id="KW-0804">Transcription</keyword>
<protein>
    <submittedName>
        <fullName evidence="6">RNA polymerase sigma factor CarQ</fullName>
    </submittedName>
</protein>
<gene>
    <name evidence="6" type="primary">carQ</name>
    <name evidence="6" type="ORF">RS84_03195</name>
</gene>
<dbReference type="SUPFAM" id="SSF88659">
    <property type="entry name" value="Sigma3 and sigma4 domains of RNA polymerase sigma factors"/>
    <property type="match status" value="1"/>
</dbReference>
<comment type="similarity">
    <text evidence="1">Belongs to the sigma-70 factor family. ECF subfamily.</text>
</comment>
<evidence type="ECO:0000313" key="6">
    <source>
        <dbReference type="EMBL" id="KJL46559.1"/>
    </source>
</evidence>